<feature type="transmembrane region" description="Helical" evidence="1">
    <location>
        <begin position="265"/>
        <end position="287"/>
    </location>
</feature>
<keyword evidence="1" id="KW-0812">Transmembrane</keyword>
<feature type="transmembrane region" description="Helical" evidence="1">
    <location>
        <begin position="82"/>
        <end position="99"/>
    </location>
</feature>
<feature type="transmembrane region" description="Helical" evidence="1">
    <location>
        <begin position="187"/>
        <end position="204"/>
    </location>
</feature>
<accession>A0A1J5HRM8</accession>
<dbReference type="EMBL" id="MNZM01000107">
    <property type="protein sequence ID" value="OIP82670.1"/>
    <property type="molecule type" value="Genomic_DNA"/>
</dbReference>
<name>A0A1J5HRM8_9BACT</name>
<feature type="transmembrane region" description="Helical" evidence="1">
    <location>
        <begin position="58"/>
        <end position="77"/>
    </location>
</feature>
<sequence>MKKNIYRLIGALLIGIVINFLIKFVIFNSVPNSVSSEEIKNMQLLGLKTSLYSLSFRWLPKLLTILIILLSSLLTYVKTRKILLSIITLIILSFSPWLFILGQTLNLHLFLLTIIVLLLISLCHKKYWIFIISFIFILFKQWLDLKLPNLQQIIDTWPLVVRLLDFKTLFFTGDSASQYLKIPKTGYFLFFDLIPLFVGIYVLLKNQNNRSLGKIISGLFIIGLCFLFISQSSSLNIYRGIIIFYSVSLVIAVGYEYLLHNTSYLLKALIALIFVLNVFFTYELFYYHFDKKNSFEWGYAETNAINQLNQKQLKCINITQESGKLKQYIDFFNKDVNFKTNMISNSKLDDICYAKNNCYCLLREQELGLIGLQKEDIETIFSHYEGLPIYFLIPKNETHVY</sequence>
<dbReference type="AlphaFoldDB" id="A0A1J5HRM8"/>
<evidence type="ECO:0008006" key="4">
    <source>
        <dbReference type="Google" id="ProtNLM"/>
    </source>
</evidence>
<gene>
    <name evidence="2" type="ORF">AUK04_04310</name>
</gene>
<keyword evidence="1" id="KW-1133">Transmembrane helix</keyword>
<comment type="caution">
    <text evidence="2">The sequence shown here is derived from an EMBL/GenBank/DDBJ whole genome shotgun (WGS) entry which is preliminary data.</text>
</comment>
<evidence type="ECO:0000313" key="3">
    <source>
        <dbReference type="Proteomes" id="UP000183758"/>
    </source>
</evidence>
<feature type="transmembrane region" description="Helical" evidence="1">
    <location>
        <begin position="127"/>
        <end position="143"/>
    </location>
</feature>
<proteinExistence type="predicted"/>
<keyword evidence="1" id="KW-0472">Membrane</keyword>
<feature type="transmembrane region" description="Helical" evidence="1">
    <location>
        <begin position="237"/>
        <end position="258"/>
    </location>
</feature>
<reference evidence="2 3" key="1">
    <citation type="journal article" date="2016" name="Environ. Microbiol.">
        <title>Genomic resolution of a cold subsurface aquifer community provides metabolic insights for novel microbes adapted to high CO concentrations.</title>
        <authorList>
            <person name="Probst A.J."/>
            <person name="Castelle C.J."/>
            <person name="Singh A."/>
            <person name="Brown C.T."/>
            <person name="Anantharaman K."/>
            <person name="Sharon I."/>
            <person name="Hug L.A."/>
            <person name="Burstein D."/>
            <person name="Emerson J.B."/>
            <person name="Thomas B.C."/>
            <person name="Banfield J.F."/>
        </authorList>
    </citation>
    <scope>NUCLEOTIDE SEQUENCE [LARGE SCALE GENOMIC DNA]</scope>
    <source>
        <strain evidence="2">CG2_30_33_16</strain>
    </source>
</reference>
<protein>
    <recommendedName>
        <fullName evidence="4">Glycosyltransferase RgtA/B/C/D-like domain-containing protein</fullName>
    </recommendedName>
</protein>
<dbReference type="Proteomes" id="UP000183758">
    <property type="component" value="Unassembled WGS sequence"/>
</dbReference>
<feature type="transmembrane region" description="Helical" evidence="1">
    <location>
        <begin position="211"/>
        <end position="231"/>
    </location>
</feature>
<organism evidence="2 3">
    <name type="scientific">Candidatus Roizmanbacteria bacterium CG2_30_33_16</name>
    <dbReference type="NCBI Taxonomy" id="1805340"/>
    <lineage>
        <taxon>Bacteria</taxon>
        <taxon>Candidatus Roizmaniibacteriota</taxon>
    </lineage>
</organism>
<evidence type="ECO:0000256" key="1">
    <source>
        <dbReference type="SAM" id="Phobius"/>
    </source>
</evidence>
<evidence type="ECO:0000313" key="2">
    <source>
        <dbReference type="EMBL" id="OIP82670.1"/>
    </source>
</evidence>
<feature type="transmembrane region" description="Helical" evidence="1">
    <location>
        <begin position="5"/>
        <end position="26"/>
    </location>
</feature>
<feature type="transmembrane region" description="Helical" evidence="1">
    <location>
        <begin position="105"/>
        <end position="122"/>
    </location>
</feature>